<dbReference type="InParanoid" id="H0ENI9"/>
<comment type="caution">
    <text evidence="1">The sequence shown here is derived from an EMBL/GenBank/DDBJ whole genome shotgun (WGS) entry which is preliminary data.</text>
</comment>
<proteinExistence type="predicted"/>
<dbReference type="AlphaFoldDB" id="H0ENI9"/>
<organism evidence="1 2">
    <name type="scientific">Glarea lozoyensis (strain ATCC 74030 / MF5533)</name>
    <dbReference type="NCBI Taxonomy" id="1104152"/>
    <lineage>
        <taxon>Eukaryota</taxon>
        <taxon>Fungi</taxon>
        <taxon>Dikarya</taxon>
        <taxon>Ascomycota</taxon>
        <taxon>Pezizomycotina</taxon>
        <taxon>Leotiomycetes</taxon>
        <taxon>Helotiales</taxon>
        <taxon>Helotiaceae</taxon>
        <taxon>Glarea</taxon>
    </lineage>
</organism>
<reference evidence="1 2" key="1">
    <citation type="journal article" date="2012" name="Eukaryot. Cell">
        <title>Genome sequence of the fungus Glarea lozoyensis: the first genome sequence of a species from the Helotiaceae family.</title>
        <authorList>
            <person name="Youssar L."/>
            <person name="Gruening B.A."/>
            <person name="Erxleben A."/>
            <person name="Guenther S."/>
            <person name="Huettel W."/>
        </authorList>
    </citation>
    <scope>NUCLEOTIDE SEQUENCE [LARGE SCALE GENOMIC DNA]</scope>
    <source>
        <strain evidence="2">ATCC 74030 / MF5533</strain>
    </source>
</reference>
<protein>
    <submittedName>
        <fullName evidence="1">Uncharacterized protein</fullName>
    </submittedName>
</protein>
<evidence type="ECO:0000313" key="1">
    <source>
        <dbReference type="EMBL" id="EHK99871.1"/>
    </source>
</evidence>
<evidence type="ECO:0000313" key="2">
    <source>
        <dbReference type="Proteomes" id="UP000005446"/>
    </source>
</evidence>
<gene>
    <name evidence="1" type="ORF">M7I_4194</name>
</gene>
<keyword evidence="2" id="KW-1185">Reference proteome</keyword>
<name>H0ENI9_GLAL7</name>
<dbReference type="HOGENOM" id="CLU_3335686_0_0_1"/>
<sequence>MSEEELNSSSFWLVYSGKENALYIKQDQKELYALTRNV</sequence>
<accession>H0ENI9</accession>
<dbReference type="Proteomes" id="UP000005446">
    <property type="component" value="Unassembled WGS sequence"/>
</dbReference>
<dbReference type="EMBL" id="AGUE01000104">
    <property type="protein sequence ID" value="EHK99871.1"/>
    <property type="molecule type" value="Genomic_DNA"/>
</dbReference>